<feature type="transmembrane region" description="Helical" evidence="12">
    <location>
        <begin position="100"/>
        <end position="121"/>
    </location>
</feature>
<evidence type="ECO:0000256" key="6">
    <source>
        <dbReference type="ARBA" id="ARBA00022692"/>
    </source>
</evidence>
<dbReference type="Pfam" id="PF13367">
    <property type="entry name" value="PrsW-protease"/>
    <property type="match status" value="1"/>
</dbReference>
<dbReference type="EMBL" id="JAHQCS010000171">
    <property type="protein sequence ID" value="MBU9714261.1"/>
    <property type="molecule type" value="Genomic_DNA"/>
</dbReference>
<dbReference type="EC" id="3.4.-.-" evidence="11"/>
<evidence type="ECO:0000256" key="4">
    <source>
        <dbReference type="ARBA" id="ARBA00022475"/>
    </source>
</evidence>
<evidence type="ECO:0000256" key="8">
    <source>
        <dbReference type="ARBA" id="ARBA00022989"/>
    </source>
</evidence>
<dbReference type="RefSeq" id="WP_217068686.1">
    <property type="nucleotide sequence ID" value="NZ_JAHQCS010000171.1"/>
</dbReference>
<comment type="subcellular location">
    <subcellularLocation>
        <location evidence="1">Cell membrane</location>
        <topology evidence="1">Multi-pass membrane protein</topology>
    </subcellularLocation>
</comment>
<dbReference type="Proteomes" id="UP000784880">
    <property type="component" value="Unassembled WGS sequence"/>
</dbReference>
<evidence type="ECO:0000256" key="2">
    <source>
        <dbReference type="ARBA" id="ARBA00009165"/>
    </source>
</evidence>
<keyword evidence="14" id="KW-1185">Reference proteome</keyword>
<keyword evidence="9 11" id="KW-0472">Membrane</keyword>
<evidence type="ECO:0000256" key="12">
    <source>
        <dbReference type="SAM" id="Phobius"/>
    </source>
</evidence>
<evidence type="ECO:0000256" key="3">
    <source>
        <dbReference type="ARBA" id="ARBA00018997"/>
    </source>
</evidence>
<feature type="transmembrane region" description="Helical" evidence="12">
    <location>
        <begin position="162"/>
        <end position="181"/>
    </location>
</feature>
<dbReference type="InterPro" id="IPR023596">
    <property type="entry name" value="Peptidase_PrsW_arch/bac"/>
</dbReference>
<evidence type="ECO:0000256" key="11">
    <source>
        <dbReference type="PIRNR" id="PIRNR016933"/>
    </source>
</evidence>
<dbReference type="NCBIfam" id="NF033739">
    <property type="entry name" value="intramemb_PrsW"/>
    <property type="match status" value="1"/>
</dbReference>
<evidence type="ECO:0000256" key="1">
    <source>
        <dbReference type="ARBA" id="ARBA00004651"/>
    </source>
</evidence>
<dbReference type="GO" id="GO:0008237">
    <property type="term" value="F:metallopeptidase activity"/>
    <property type="evidence" value="ECO:0007669"/>
    <property type="project" value="UniProtKB-KW"/>
</dbReference>
<name>A0ABS6JKR8_9BACI</name>
<feature type="transmembrane region" description="Helical" evidence="12">
    <location>
        <begin position="33"/>
        <end position="55"/>
    </location>
</feature>
<comment type="function">
    <text evidence="11">Involved in the degradation of specific anti-sigma factors.</text>
</comment>
<keyword evidence="4 11" id="KW-1003">Cell membrane</keyword>
<dbReference type="InterPro" id="IPR026898">
    <property type="entry name" value="PrsW"/>
</dbReference>
<protein>
    <recommendedName>
        <fullName evidence="3 11">Protease PrsW</fullName>
        <ecNumber evidence="11">3.4.-.-</ecNumber>
    </recommendedName>
    <alternativeName>
        <fullName evidence="10 11">Protease responsible for activating sigma-W</fullName>
    </alternativeName>
</protein>
<gene>
    <name evidence="13" type="primary">prsW</name>
    <name evidence="13" type="ORF">KS419_21205</name>
</gene>
<proteinExistence type="inferred from homology"/>
<evidence type="ECO:0000256" key="10">
    <source>
        <dbReference type="ARBA" id="ARBA00030345"/>
    </source>
</evidence>
<evidence type="ECO:0000313" key="13">
    <source>
        <dbReference type="EMBL" id="MBU9714261.1"/>
    </source>
</evidence>
<comment type="similarity">
    <text evidence="2 11">Belongs to the protease PrsW family.</text>
</comment>
<accession>A0ABS6JKR8</accession>
<comment type="caution">
    <text evidence="13">The sequence shown here is derived from an EMBL/GenBank/DDBJ whole genome shotgun (WGS) entry which is preliminary data.</text>
</comment>
<keyword evidence="5 11" id="KW-0645">Protease</keyword>
<keyword evidence="13" id="KW-0482">Metalloprotease</keyword>
<evidence type="ECO:0000256" key="5">
    <source>
        <dbReference type="ARBA" id="ARBA00022670"/>
    </source>
</evidence>
<keyword evidence="7 11" id="KW-0378">Hydrolase</keyword>
<evidence type="ECO:0000256" key="9">
    <source>
        <dbReference type="ARBA" id="ARBA00023136"/>
    </source>
</evidence>
<dbReference type="PANTHER" id="PTHR36844">
    <property type="entry name" value="PROTEASE PRSW"/>
    <property type="match status" value="1"/>
</dbReference>
<reference evidence="13 14" key="1">
    <citation type="submission" date="2021-06" db="EMBL/GenBank/DDBJ databases">
        <title>Bacillus sp. RD4P76, an endophyte from a halophyte.</title>
        <authorList>
            <person name="Sun J.-Q."/>
        </authorList>
    </citation>
    <scope>NUCLEOTIDE SEQUENCE [LARGE SCALE GENOMIC DNA]</scope>
    <source>
        <strain evidence="13 14">CGMCC 1.15917</strain>
    </source>
</reference>
<dbReference type="PIRSF" id="PIRSF016933">
    <property type="entry name" value="PrsW"/>
    <property type="match status" value="1"/>
</dbReference>
<sequence length="223" mass="25994">MLSLITAGLAPAIALLFFFYFKDEYEQEPLSSVIRCFLFGALLVFPIMFIQYALMEEGIIKSTFMEAFIQTALIEEFLKWFIVMIAVFHHVHFNQRYDGIVYATAVALGFASAENMLYLISNGLETAFLRALFPVSSHALFGVVMGYYLGCAKFNKKKKVRFLFYSFFFPYLLHSSYNLIFLTQNRWMYFSIPFMIFLWILGIRKVKKANQSQRTFIQKNMAS</sequence>
<dbReference type="PANTHER" id="PTHR36844:SF1">
    <property type="entry name" value="PROTEASE PRSW"/>
    <property type="match status" value="1"/>
</dbReference>
<keyword evidence="8 12" id="KW-1133">Transmembrane helix</keyword>
<feature type="transmembrane region" description="Helical" evidence="12">
    <location>
        <begin position="187"/>
        <end position="204"/>
    </location>
</feature>
<feature type="transmembrane region" description="Helical" evidence="12">
    <location>
        <begin position="127"/>
        <end position="150"/>
    </location>
</feature>
<evidence type="ECO:0000256" key="7">
    <source>
        <dbReference type="ARBA" id="ARBA00022801"/>
    </source>
</evidence>
<keyword evidence="6 12" id="KW-0812">Transmembrane</keyword>
<feature type="transmembrane region" description="Helical" evidence="12">
    <location>
        <begin position="67"/>
        <end position="88"/>
    </location>
</feature>
<feature type="transmembrane region" description="Helical" evidence="12">
    <location>
        <begin position="6"/>
        <end position="21"/>
    </location>
</feature>
<evidence type="ECO:0000313" key="14">
    <source>
        <dbReference type="Proteomes" id="UP000784880"/>
    </source>
</evidence>
<organism evidence="13 14">
    <name type="scientific">Evansella tamaricis</name>
    <dbReference type="NCBI Taxonomy" id="2069301"/>
    <lineage>
        <taxon>Bacteria</taxon>
        <taxon>Bacillati</taxon>
        <taxon>Bacillota</taxon>
        <taxon>Bacilli</taxon>
        <taxon>Bacillales</taxon>
        <taxon>Bacillaceae</taxon>
        <taxon>Evansella</taxon>
    </lineage>
</organism>